<evidence type="ECO:0000313" key="5">
    <source>
        <dbReference type="Proteomes" id="UP001189429"/>
    </source>
</evidence>
<sequence length="546" mass="56577">MPLPEPPPRALEEAEDLRATLGGRPPRVEVVAGGLGRGGQPNQLYRPIGLAVDGEGGVVIADNGNDRVVRWLPGSSKGELVAGGGGELDGPGFDDPIGVVIPAGGGVLITGGGGLWHAGTSAAPELLSCGASPEWFTPPSCSAQVASGVSPLAAPSAGGPTDRPPAAAVGSAARRPASRPTGRPPPLAAAATGRGACVDRPLPRSVAVSRSPPTADGRFFSVISSAFAPDPSSMKASEARFPDQRRSAHAGPPLPRWAVLRSASPPAASPGVAAAAAQDTRGGPSAVRAHARLLRRAPAARGAVVRGEHAGLGRGAAPGLLWWRGKLALGDVPASGRHADFPTVGKLARWLANQERSARLRRPSCSSGGGRPSRCSVLWRPPRRSALGPGGAGGPRWPPTSPRWSSWRRVTSRPRARPPSSLAGSTPWPTRRARGPASSSPAAKASSGACWTRRRPPPWRGRSRRRAPRGRPAARQSPGGLSPERPTRARFWLTPPSPTLWTAGPTTGCRYDRRAWRAPCARQEGPAPMQEIRADPRGSLFLVSCL</sequence>
<evidence type="ECO:0000313" key="4">
    <source>
        <dbReference type="EMBL" id="CAK0876847.1"/>
    </source>
</evidence>
<feature type="compositionally biased region" description="Low complexity" evidence="3">
    <location>
        <begin position="164"/>
        <end position="181"/>
    </location>
</feature>
<feature type="compositionally biased region" description="Low complexity" evidence="3">
    <location>
        <begin position="262"/>
        <end position="277"/>
    </location>
</feature>
<dbReference type="EMBL" id="CAUYUJ010017671">
    <property type="protein sequence ID" value="CAK0876847.1"/>
    <property type="molecule type" value="Genomic_DNA"/>
</dbReference>
<proteinExistence type="predicted"/>
<feature type="compositionally biased region" description="Basic residues" evidence="3">
    <location>
        <begin position="452"/>
        <end position="469"/>
    </location>
</feature>
<feature type="compositionally biased region" description="Low complexity" evidence="3">
    <location>
        <begin position="435"/>
        <end position="449"/>
    </location>
</feature>
<protein>
    <submittedName>
        <fullName evidence="4">Uncharacterized protein</fullName>
    </submittedName>
</protein>
<evidence type="ECO:0000256" key="1">
    <source>
        <dbReference type="ARBA" id="ARBA00022737"/>
    </source>
</evidence>
<accession>A0ABN9VTL5</accession>
<dbReference type="InterPro" id="IPR001258">
    <property type="entry name" value="NHL_repeat"/>
</dbReference>
<comment type="caution">
    <text evidence="4">The sequence shown here is derived from an EMBL/GenBank/DDBJ whole genome shotgun (WGS) entry which is preliminary data.</text>
</comment>
<keyword evidence="5" id="KW-1185">Reference proteome</keyword>
<dbReference type="Gene3D" id="2.120.10.30">
    <property type="entry name" value="TolB, C-terminal domain"/>
    <property type="match status" value="1"/>
</dbReference>
<evidence type="ECO:0000256" key="3">
    <source>
        <dbReference type="SAM" id="MobiDB-lite"/>
    </source>
</evidence>
<name>A0ABN9VTL5_9DINO</name>
<feature type="region of interest" description="Disordered" evidence="3">
    <location>
        <begin position="150"/>
        <end position="196"/>
    </location>
</feature>
<dbReference type="InterPro" id="IPR011042">
    <property type="entry name" value="6-blade_b-propeller_TolB-like"/>
</dbReference>
<keyword evidence="1" id="KW-0677">Repeat</keyword>
<dbReference type="Proteomes" id="UP001189429">
    <property type="component" value="Unassembled WGS sequence"/>
</dbReference>
<feature type="compositionally biased region" description="Basic and acidic residues" evidence="3">
    <location>
        <begin position="237"/>
        <end position="246"/>
    </location>
</feature>
<reference evidence="4" key="1">
    <citation type="submission" date="2023-10" db="EMBL/GenBank/DDBJ databases">
        <authorList>
            <person name="Chen Y."/>
            <person name="Shah S."/>
            <person name="Dougan E. K."/>
            <person name="Thang M."/>
            <person name="Chan C."/>
        </authorList>
    </citation>
    <scope>NUCLEOTIDE SEQUENCE [LARGE SCALE GENOMIC DNA]</scope>
</reference>
<feature type="repeat" description="NHL" evidence="2">
    <location>
        <begin position="37"/>
        <end position="69"/>
    </location>
</feature>
<feature type="region of interest" description="Disordered" evidence="3">
    <location>
        <begin position="230"/>
        <end position="284"/>
    </location>
</feature>
<dbReference type="PROSITE" id="PS51125">
    <property type="entry name" value="NHL"/>
    <property type="match status" value="1"/>
</dbReference>
<gene>
    <name evidence="4" type="ORF">PCOR1329_LOCUS61057</name>
</gene>
<dbReference type="Pfam" id="PF01436">
    <property type="entry name" value="NHL"/>
    <property type="match status" value="1"/>
</dbReference>
<feature type="region of interest" description="Disordered" evidence="3">
    <location>
        <begin position="355"/>
        <end position="506"/>
    </location>
</feature>
<evidence type="ECO:0000256" key="2">
    <source>
        <dbReference type="PROSITE-ProRule" id="PRU00504"/>
    </source>
</evidence>
<organism evidence="4 5">
    <name type="scientific">Prorocentrum cordatum</name>
    <dbReference type="NCBI Taxonomy" id="2364126"/>
    <lineage>
        <taxon>Eukaryota</taxon>
        <taxon>Sar</taxon>
        <taxon>Alveolata</taxon>
        <taxon>Dinophyceae</taxon>
        <taxon>Prorocentrales</taxon>
        <taxon>Prorocentraceae</taxon>
        <taxon>Prorocentrum</taxon>
    </lineage>
</organism>
<dbReference type="SUPFAM" id="SSF63829">
    <property type="entry name" value="Calcium-dependent phosphotriesterase"/>
    <property type="match status" value="1"/>
</dbReference>
<feature type="compositionally biased region" description="Low complexity" evidence="3">
    <location>
        <begin position="470"/>
        <end position="480"/>
    </location>
</feature>